<dbReference type="AlphaFoldDB" id="A0A381P7X0"/>
<accession>A0A381P7X0</accession>
<organism evidence="1">
    <name type="scientific">marine metagenome</name>
    <dbReference type="NCBI Taxonomy" id="408172"/>
    <lineage>
        <taxon>unclassified sequences</taxon>
        <taxon>metagenomes</taxon>
        <taxon>ecological metagenomes</taxon>
    </lineage>
</organism>
<sequence>MGAKGEISWKRRDEYGERMECYARNERGTWKFFRRERRFENWEVYPEPAFEDWMELLDSVRRRIPRRKMEPADEQRLVCTIREKFPDQRDQV</sequence>
<proteinExistence type="predicted"/>
<name>A0A381P7X0_9ZZZZ</name>
<dbReference type="EMBL" id="UINC01000872">
    <property type="protein sequence ID" value="SUZ62467.1"/>
    <property type="molecule type" value="Genomic_DNA"/>
</dbReference>
<reference evidence="1" key="1">
    <citation type="submission" date="2018-05" db="EMBL/GenBank/DDBJ databases">
        <authorList>
            <person name="Lanie J.A."/>
            <person name="Ng W.-L."/>
            <person name="Kazmierczak K.M."/>
            <person name="Andrzejewski T.M."/>
            <person name="Davidsen T.M."/>
            <person name="Wayne K.J."/>
            <person name="Tettelin H."/>
            <person name="Glass J.I."/>
            <person name="Rusch D."/>
            <person name="Podicherti R."/>
            <person name="Tsui H.-C.T."/>
            <person name="Winkler M.E."/>
        </authorList>
    </citation>
    <scope>NUCLEOTIDE SEQUENCE</scope>
</reference>
<evidence type="ECO:0000313" key="1">
    <source>
        <dbReference type="EMBL" id="SUZ62467.1"/>
    </source>
</evidence>
<gene>
    <name evidence="1" type="ORF">METZ01_LOCUS15321</name>
</gene>
<protein>
    <submittedName>
        <fullName evidence="1">Uncharacterized protein</fullName>
    </submittedName>
</protein>